<dbReference type="SUPFAM" id="SSF46689">
    <property type="entry name" value="Homeodomain-like"/>
    <property type="match status" value="1"/>
</dbReference>
<dbReference type="Proteomes" id="UP000243579">
    <property type="component" value="Unassembled WGS sequence"/>
</dbReference>
<dbReference type="AlphaFoldDB" id="A0A1V9ZUQ1"/>
<dbReference type="InterPro" id="IPR009057">
    <property type="entry name" value="Homeodomain-like_sf"/>
</dbReference>
<sequence length="112" mass="12236">MGRGPTLAPEEVGRVRGLAEASFSNREIAACVGRSEGAVAAVLKTKSDSMPEPMGRPSSLNERMLRQVVRTAATGDYTAAQLKDMLSLPCSVRTVRRILSRVDFLTWKRRST</sequence>
<organism evidence="1 2">
    <name type="scientific">Achlya hypogyna</name>
    <name type="common">Oomycete</name>
    <name type="synonym">Protoachlya hypogyna</name>
    <dbReference type="NCBI Taxonomy" id="1202772"/>
    <lineage>
        <taxon>Eukaryota</taxon>
        <taxon>Sar</taxon>
        <taxon>Stramenopiles</taxon>
        <taxon>Oomycota</taxon>
        <taxon>Saprolegniomycetes</taxon>
        <taxon>Saprolegniales</taxon>
        <taxon>Achlyaceae</taxon>
        <taxon>Achlya</taxon>
    </lineage>
</organism>
<reference evidence="1 2" key="1">
    <citation type="journal article" date="2014" name="Genome Biol. Evol.">
        <title>The secreted proteins of Achlya hypogyna and Thraustotheca clavata identify the ancestral oomycete secretome and reveal gene acquisitions by horizontal gene transfer.</title>
        <authorList>
            <person name="Misner I."/>
            <person name="Blouin N."/>
            <person name="Leonard G."/>
            <person name="Richards T.A."/>
            <person name="Lane C.E."/>
        </authorList>
    </citation>
    <scope>NUCLEOTIDE SEQUENCE [LARGE SCALE GENOMIC DNA]</scope>
    <source>
        <strain evidence="1 2">ATCC 48635</strain>
    </source>
</reference>
<dbReference type="OrthoDB" id="167139at2759"/>
<gene>
    <name evidence="1" type="ORF">ACHHYP_00302</name>
</gene>
<dbReference type="Gene3D" id="1.10.10.60">
    <property type="entry name" value="Homeodomain-like"/>
    <property type="match status" value="1"/>
</dbReference>
<comment type="caution">
    <text evidence="1">The sequence shown here is derived from an EMBL/GenBank/DDBJ whole genome shotgun (WGS) entry which is preliminary data.</text>
</comment>
<evidence type="ECO:0000313" key="1">
    <source>
        <dbReference type="EMBL" id="OQS01748.1"/>
    </source>
</evidence>
<dbReference type="InterPro" id="IPR036388">
    <property type="entry name" value="WH-like_DNA-bd_sf"/>
</dbReference>
<accession>A0A1V9ZUQ1</accession>
<evidence type="ECO:0008006" key="3">
    <source>
        <dbReference type="Google" id="ProtNLM"/>
    </source>
</evidence>
<name>A0A1V9ZUQ1_ACHHY</name>
<dbReference type="EMBL" id="JNBR01000001">
    <property type="protein sequence ID" value="OQS01748.1"/>
    <property type="molecule type" value="Genomic_DNA"/>
</dbReference>
<dbReference type="Gene3D" id="1.10.10.10">
    <property type="entry name" value="Winged helix-like DNA-binding domain superfamily/Winged helix DNA-binding domain"/>
    <property type="match status" value="1"/>
</dbReference>
<protein>
    <recommendedName>
        <fullName evidence="3">Tc3 transposase DNA binding domain-containing protein</fullName>
    </recommendedName>
</protein>
<proteinExistence type="predicted"/>
<evidence type="ECO:0000313" key="2">
    <source>
        <dbReference type="Proteomes" id="UP000243579"/>
    </source>
</evidence>
<dbReference type="STRING" id="1202772.A0A1V9ZUQ1"/>
<keyword evidence="2" id="KW-1185">Reference proteome</keyword>